<dbReference type="SUPFAM" id="SSF110857">
    <property type="entry name" value="Gamma-glutamyl cyclotransferase-like"/>
    <property type="match status" value="1"/>
</dbReference>
<dbReference type="EMBL" id="BAAAZR010000028">
    <property type="protein sequence ID" value="GAA3831392.1"/>
    <property type="molecule type" value="Genomic_DNA"/>
</dbReference>
<keyword evidence="1" id="KW-0456">Lyase</keyword>
<protein>
    <submittedName>
        <fullName evidence="2">Gamma-glutamylcyclotransferase</fullName>
    </submittedName>
</protein>
<evidence type="ECO:0000313" key="3">
    <source>
        <dbReference type="Proteomes" id="UP001500888"/>
    </source>
</evidence>
<dbReference type="InterPro" id="IPR013024">
    <property type="entry name" value="GGCT-like"/>
</dbReference>
<evidence type="ECO:0000256" key="1">
    <source>
        <dbReference type="ARBA" id="ARBA00023239"/>
    </source>
</evidence>
<dbReference type="PANTHER" id="PTHR12935:SF0">
    <property type="entry name" value="GAMMA-GLUTAMYLCYCLOTRANSFERASE"/>
    <property type="match status" value="1"/>
</dbReference>
<gene>
    <name evidence="2" type="ORF">GCM10022226_60620</name>
</gene>
<dbReference type="Pfam" id="PF13772">
    <property type="entry name" value="AIG2_2"/>
    <property type="match status" value="1"/>
</dbReference>
<dbReference type="PANTHER" id="PTHR12935">
    <property type="entry name" value="GAMMA-GLUTAMYLCYCLOTRANSFERASE"/>
    <property type="match status" value="1"/>
</dbReference>
<reference evidence="3" key="1">
    <citation type="journal article" date="2019" name="Int. J. Syst. Evol. Microbiol.">
        <title>The Global Catalogue of Microorganisms (GCM) 10K type strain sequencing project: providing services to taxonomists for standard genome sequencing and annotation.</title>
        <authorList>
            <consortium name="The Broad Institute Genomics Platform"/>
            <consortium name="The Broad Institute Genome Sequencing Center for Infectious Disease"/>
            <person name="Wu L."/>
            <person name="Ma J."/>
        </authorList>
    </citation>
    <scope>NUCLEOTIDE SEQUENCE [LARGE SCALE GENOMIC DNA]</scope>
    <source>
        <strain evidence="3">JCM 16908</strain>
    </source>
</reference>
<name>A0ABP7J068_9ACTN</name>
<evidence type="ECO:0000313" key="2">
    <source>
        <dbReference type="EMBL" id="GAA3831392.1"/>
    </source>
</evidence>
<comment type="caution">
    <text evidence="2">The sequence shown here is derived from an EMBL/GenBank/DDBJ whole genome shotgun (WGS) entry which is preliminary data.</text>
</comment>
<dbReference type="Gene3D" id="3.10.490.10">
    <property type="entry name" value="Gamma-glutamyl cyclotransferase-like"/>
    <property type="match status" value="1"/>
</dbReference>
<accession>A0ABP7J068</accession>
<sequence>MGSPEEGNPFATLYVRVGGAWPGSHSDLGLVLCAVPVYAAYGSNMDPKQMAQRAPHSPMRGTGWLQGWRLTFGGEDVGWEGALATIAEDPDEHVFVVLYDVPDWDEPSLDQWEGAALGLYHKVKLRVATLDGEIVAWFYVLDGYEGGLPSARYLGILADAAEKAGAPDDYVTGLRTRPCTSIGD</sequence>
<proteinExistence type="predicted"/>
<dbReference type="Proteomes" id="UP001500888">
    <property type="component" value="Unassembled WGS sequence"/>
</dbReference>
<organism evidence="2 3">
    <name type="scientific">Sphaerisporangium flaviroseum</name>
    <dbReference type="NCBI Taxonomy" id="509199"/>
    <lineage>
        <taxon>Bacteria</taxon>
        <taxon>Bacillati</taxon>
        <taxon>Actinomycetota</taxon>
        <taxon>Actinomycetes</taxon>
        <taxon>Streptosporangiales</taxon>
        <taxon>Streptosporangiaceae</taxon>
        <taxon>Sphaerisporangium</taxon>
    </lineage>
</organism>
<dbReference type="CDD" id="cd06661">
    <property type="entry name" value="GGCT_like"/>
    <property type="match status" value="1"/>
</dbReference>
<dbReference type="InterPro" id="IPR036568">
    <property type="entry name" value="GGCT-like_sf"/>
</dbReference>
<keyword evidence="3" id="KW-1185">Reference proteome</keyword>
<dbReference type="InterPro" id="IPR017939">
    <property type="entry name" value="G-Glutamylcylcotransferase"/>
</dbReference>